<dbReference type="OrthoDB" id="9801773at2"/>
<keyword evidence="2" id="KW-1185">Reference proteome</keyword>
<dbReference type="InterPro" id="IPR007263">
    <property type="entry name" value="DCC1-like"/>
</dbReference>
<gene>
    <name evidence="1" type="ORF">E2L05_18415</name>
</gene>
<organism evidence="1 2">
    <name type="scientific">Meridianimarinicoccus aquatilis</name>
    <dbReference type="NCBI Taxonomy" id="2552766"/>
    <lineage>
        <taxon>Bacteria</taxon>
        <taxon>Pseudomonadati</taxon>
        <taxon>Pseudomonadota</taxon>
        <taxon>Alphaproteobacteria</taxon>
        <taxon>Rhodobacterales</taxon>
        <taxon>Paracoccaceae</taxon>
        <taxon>Meridianimarinicoccus</taxon>
    </lineage>
</organism>
<dbReference type="GO" id="GO:0015035">
    <property type="term" value="F:protein-disulfide reductase activity"/>
    <property type="evidence" value="ECO:0007669"/>
    <property type="project" value="InterPro"/>
</dbReference>
<accession>A0A4V3BAT6</accession>
<comment type="caution">
    <text evidence="1">The sequence shown here is derived from an EMBL/GenBank/DDBJ whole genome shotgun (WGS) entry which is preliminary data.</text>
</comment>
<dbReference type="Pfam" id="PF04134">
    <property type="entry name" value="DCC1-like"/>
    <property type="match status" value="1"/>
</dbReference>
<evidence type="ECO:0000313" key="1">
    <source>
        <dbReference type="EMBL" id="TDL84409.1"/>
    </source>
</evidence>
<protein>
    <submittedName>
        <fullName evidence="1">DUF393 domain-containing protein</fullName>
    </submittedName>
</protein>
<dbReference type="Proteomes" id="UP000294562">
    <property type="component" value="Unassembled WGS sequence"/>
</dbReference>
<sequence>MTPDTTVIYNASCPICSREIELYRRYSTARGLPLRFDDLNTVQLAQWNLTPEDAARRLHVIEDGKLLSGTDAFLTMWARMPRYRPLARIVGLPGIRHIAALVYEAALAPALYALHRRRVRRLECKGPL</sequence>
<reference evidence="1 2" key="1">
    <citation type="submission" date="2019-03" db="EMBL/GenBank/DDBJ databases">
        <title>Rhodobacteraceae bacterium SM1902, a new member of the family Rhodobacteraceae isolated from Yantai.</title>
        <authorList>
            <person name="Sun Y."/>
        </authorList>
    </citation>
    <scope>NUCLEOTIDE SEQUENCE [LARGE SCALE GENOMIC DNA]</scope>
    <source>
        <strain evidence="1 2">SM1902</strain>
    </source>
</reference>
<dbReference type="EMBL" id="SMZO01000071">
    <property type="protein sequence ID" value="TDL84409.1"/>
    <property type="molecule type" value="Genomic_DNA"/>
</dbReference>
<evidence type="ECO:0000313" key="2">
    <source>
        <dbReference type="Proteomes" id="UP000294562"/>
    </source>
</evidence>
<proteinExistence type="predicted"/>
<dbReference type="AlphaFoldDB" id="A0A4V3BAT6"/>
<name>A0A4V3BAT6_9RHOB</name>